<keyword evidence="2" id="KW-0812">Transmembrane</keyword>
<dbReference type="AlphaFoldDB" id="A0A9E7JKB3"/>
<protein>
    <submittedName>
        <fullName evidence="3">Uncharacterized protein</fullName>
    </submittedName>
</protein>
<dbReference type="EMBL" id="CP097503">
    <property type="protein sequence ID" value="URD83986.1"/>
    <property type="molecule type" value="Genomic_DNA"/>
</dbReference>
<organism evidence="3 4">
    <name type="scientific">Musa troglodytarum</name>
    <name type="common">fe'i banana</name>
    <dbReference type="NCBI Taxonomy" id="320322"/>
    <lineage>
        <taxon>Eukaryota</taxon>
        <taxon>Viridiplantae</taxon>
        <taxon>Streptophyta</taxon>
        <taxon>Embryophyta</taxon>
        <taxon>Tracheophyta</taxon>
        <taxon>Spermatophyta</taxon>
        <taxon>Magnoliopsida</taxon>
        <taxon>Liliopsida</taxon>
        <taxon>Zingiberales</taxon>
        <taxon>Musaceae</taxon>
        <taxon>Musa</taxon>
    </lineage>
</organism>
<feature type="transmembrane region" description="Helical" evidence="2">
    <location>
        <begin position="72"/>
        <end position="93"/>
    </location>
</feature>
<proteinExistence type="predicted"/>
<gene>
    <name evidence="3" type="ORF">MUK42_21673</name>
</gene>
<keyword evidence="2" id="KW-0472">Membrane</keyword>
<dbReference type="Proteomes" id="UP001055439">
    <property type="component" value="Chromosome 10"/>
</dbReference>
<reference evidence="3" key="1">
    <citation type="submission" date="2022-05" db="EMBL/GenBank/DDBJ databases">
        <title>The Musa troglodytarum L. genome provides insights into the mechanism of non-climacteric behaviour and enrichment of carotenoids.</title>
        <authorList>
            <person name="Wang J."/>
        </authorList>
    </citation>
    <scope>NUCLEOTIDE SEQUENCE</scope>
    <source>
        <tissue evidence="3">Leaf</tissue>
    </source>
</reference>
<keyword evidence="2" id="KW-1133">Transmembrane helix</keyword>
<accession>A0A9E7JKB3</accession>
<evidence type="ECO:0000256" key="1">
    <source>
        <dbReference type="SAM" id="MobiDB-lite"/>
    </source>
</evidence>
<evidence type="ECO:0000313" key="4">
    <source>
        <dbReference type="Proteomes" id="UP001055439"/>
    </source>
</evidence>
<name>A0A9E7JKB3_9LILI</name>
<evidence type="ECO:0000313" key="3">
    <source>
        <dbReference type="EMBL" id="URD83986.1"/>
    </source>
</evidence>
<sequence length="215" mass="23920">MEVNTVIAAVRGIARLHHVTGGEGLGQSGHCAQCQACTQQSRPSTSLRPAAPPNGGGSLSPRRPSRRRPATAAFIVVIITVIPFLRLGLFGFVPSSCRLIKREAKQHQRHSGRIEGENYEIRSMIEDYKNINGDHGKRYCIAYWLLCSLVENSCIDPKFPTYGYLNEKNIDTGLTKFLGLYPLALSRYLEFAFAFSTSSTPFITKRSPSMRARDR</sequence>
<evidence type="ECO:0000256" key="2">
    <source>
        <dbReference type="SAM" id="Phobius"/>
    </source>
</evidence>
<feature type="region of interest" description="Disordered" evidence="1">
    <location>
        <begin position="42"/>
        <end position="66"/>
    </location>
</feature>
<keyword evidence="4" id="KW-1185">Reference proteome</keyword>